<name>A0AAV3R2K3_LITER</name>
<reference evidence="1 2" key="1">
    <citation type="submission" date="2024-01" db="EMBL/GenBank/DDBJ databases">
        <title>The complete chloroplast genome sequence of Lithospermum erythrorhizon: insights into the phylogenetic relationship among Boraginaceae species and the maternal lineages of purple gromwells.</title>
        <authorList>
            <person name="Okada T."/>
            <person name="Watanabe K."/>
        </authorList>
    </citation>
    <scope>NUCLEOTIDE SEQUENCE [LARGE SCALE GENOMIC DNA]</scope>
</reference>
<dbReference type="AlphaFoldDB" id="A0AAV3R2K3"/>
<comment type="caution">
    <text evidence="1">The sequence shown here is derived from an EMBL/GenBank/DDBJ whole genome shotgun (WGS) entry which is preliminary data.</text>
</comment>
<evidence type="ECO:0000313" key="2">
    <source>
        <dbReference type="Proteomes" id="UP001454036"/>
    </source>
</evidence>
<accession>A0AAV3R2K3</accession>
<organism evidence="1 2">
    <name type="scientific">Lithospermum erythrorhizon</name>
    <name type="common">Purple gromwell</name>
    <name type="synonym">Lithospermum officinale var. erythrorhizon</name>
    <dbReference type="NCBI Taxonomy" id="34254"/>
    <lineage>
        <taxon>Eukaryota</taxon>
        <taxon>Viridiplantae</taxon>
        <taxon>Streptophyta</taxon>
        <taxon>Embryophyta</taxon>
        <taxon>Tracheophyta</taxon>
        <taxon>Spermatophyta</taxon>
        <taxon>Magnoliopsida</taxon>
        <taxon>eudicotyledons</taxon>
        <taxon>Gunneridae</taxon>
        <taxon>Pentapetalae</taxon>
        <taxon>asterids</taxon>
        <taxon>lamiids</taxon>
        <taxon>Boraginales</taxon>
        <taxon>Boraginaceae</taxon>
        <taxon>Boraginoideae</taxon>
        <taxon>Lithospermeae</taxon>
        <taxon>Lithospermum</taxon>
    </lineage>
</organism>
<evidence type="ECO:0000313" key="1">
    <source>
        <dbReference type="EMBL" id="GAA0170599.1"/>
    </source>
</evidence>
<keyword evidence="2" id="KW-1185">Reference proteome</keyword>
<proteinExistence type="predicted"/>
<protein>
    <submittedName>
        <fullName evidence="1">Uncharacterized protein</fullName>
    </submittedName>
</protein>
<dbReference type="EMBL" id="BAABME010007314">
    <property type="protein sequence ID" value="GAA0170599.1"/>
    <property type="molecule type" value="Genomic_DNA"/>
</dbReference>
<sequence>MREDYFDEDYEPLHDAENEEANINEIPDDIACYLNENDDDDDLGPILNDAGSLPDLPFEFSDEPKELSEEEDEEEVKLLISFAYVINCSKWVP</sequence>
<dbReference type="Proteomes" id="UP001454036">
    <property type="component" value="Unassembled WGS sequence"/>
</dbReference>
<gene>
    <name evidence="1" type="ORF">LIER_24824</name>
</gene>